<protein>
    <submittedName>
        <fullName evidence="1">Peptidase U49</fullName>
    </submittedName>
</protein>
<proteinExistence type="predicted"/>
<evidence type="ECO:0000313" key="2">
    <source>
        <dbReference type="Proteomes" id="UP000198862"/>
    </source>
</evidence>
<reference evidence="1 2" key="1">
    <citation type="submission" date="2016-10" db="EMBL/GenBank/DDBJ databases">
        <authorList>
            <person name="de Groot N.N."/>
        </authorList>
    </citation>
    <scope>NUCLEOTIDE SEQUENCE [LARGE SCALE GENOMIC DNA]</scope>
    <source>
        <strain evidence="1 2">DSM 6059</strain>
    </source>
</reference>
<name>A0A1I1RK19_9GAMM</name>
<dbReference type="Proteomes" id="UP000198862">
    <property type="component" value="Unassembled WGS sequence"/>
</dbReference>
<keyword evidence="2" id="KW-1185">Reference proteome</keyword>
<organism evidence="1 2">
    <name type="scientific">Pseudoalteromonas denitrificans DSM 6059</name>
    <dbReference type="NCBI Taxonomy" id="1123010"/>
    <lineage>
        <taxon>Bacteria</taxon>
        <taxon>Pseudomonadati</taxon>
        <taxon>Pseudomonadota</taxon>
        <taxon>Gammaproteobacteria</taxon>
        <taxon>Alteromonadales</taxon>
        <taxon>Pseudoalteromonadaceae</taxon>
        <taxon>Pseudoalteromonas</taxon>
    </lineage>
</organism>
<sequence length="341" mass="38955">MDNVKRTAKNYIRSLLDEAHTKGETTQFNFARNSIKQSKLNKLMCDVLGSGQVFDPLFQNGSVKEQTEILINSLCSDLKLDLSERVSEQYQSLVNNTEIGLLPLMDQCAYCLAQTDDNKTHNSYYIILHEYVYILILFLSKSIVLENVEGSLSQFKACGFQSFKQASCLFSKTSNFDIKNINFDNINNIDVVAELTACQHNLATITLKFIVLHEFAHIAHKDLNVMDSHKRFLISESESTSEQYWDSEFKADAFALHYLCSTCVTPISAWANFTQVYMFFSLLAFLETKSGFRSANTHPPAKIRVEKMLTWMKENIGSYDESSNNIHWVDSKVAQWISMLD</sequence>
<dbReference type="RefSeq" id="WP_091989486.1">
    <property type="nucleotide sequence ID" value="NZ_FOLO01000050.1"/>
</dbReference>
<gene>
    <name evidence="1" type="ORF">SAMN02745724_04266</name>
</gene>
<evidence type="ECO:0000313" key="1">
    <source>
        <dbReference type="EMBL" id="SFD34666.1"/>
    </source>
</evidence>
<accession>A0A1I1RK19</accession>
<dbReference type="AlphaFoldDB" id="A0A1I1RK19"/>
<dbReference type="EMBL" id="FOLO01000050">
    <property type="protein sequence ID" value="SFD34666.1"/>
    <property type="molecule type" value="Genomic_DNA"/>
</dbReference>